<name>A0ABS9KSQ6_9BACT</name>
<reference evidence="4" key="1">
    <citation type="submission" date="2022-01" db="EMBL/GenBank/DDBJ databases">
        <authorList>
            <person name="Jo J.-H."/>
            <person name="Im W.-T."/>
        </authorList>
    </citation>
    <scope>NUCLEOTIDE SEQUENCE</scope>
    <source>
        <strain evidence="4">NA20</strain>
    </source>
</reference>
<dbReference type="InterPro" id="IPR032508">
    <property type="entry name" value="FecR_C"/>
</dbReference>
<keyword evidence="1" id="KW-1133">Transmembrane helix</keyword>
<accession>A0ABS9KSQ6</accession>
<dbReference type="InterPro" id="IPR012373">
    <property type="entry name" value="Ferrdict_sens_TM"/>
</dbReference>
<feature type="transmembrane region" description="Helical" evidence="1">
    <location>
        <begin position="93"/>
        <end position="110"/>
    </location>
</feature>
<evidence type="ECO:0000313" key="4">
    <source>
        <dbReference type="EMBL" id="MCG2615328.1"/>
    </source>
</evidence>
<keyword evidence="5" id="KW-1185">Reference proteome</keyword>
<comment type="caution">
    <text evidence="4">The sequence shown here is derived from an EMBL/GenBank/DDBJ whole genome shotgun (WGS) entry which is preliminary data.</text>
</comment>
<gene>
    <name evidence="4" type="ORF">LZZ85_13595</name>
</gene>
<proteinExistence type="predicted"/>
<dbReference type="Gene3D" id="2.60.120.1440">
    <property type="match status" value="1"/>
</dbReference>
<evidence type="ECO:0000259" key="3">
    <source>
        <dbReference type="Pfam" id="PF16344"/>
    </source>
</evidence>
<protein>
    <submittedName>
        <fullName evidence="4">FecR domain-containing protein</fullName>
    </submittedName>
</protein>
<keyword evidence="1" id="KW-0812">Transmembrane</keyword>
<dbReference type="Pfam" id="PF16344">
    <property type="entry name" value="FecR_C"/>
    <property type="match status" value="1"/>
</dbReference>
<dbReference type="Proteomes" id="UP001165367">
    <property type="component" value="Unassembled WGS sequence"/>
</dbReference>
<evidence type="ECO:0000259" key="2">
    <source>
        <dbReference type="Pfam" id="PF04773"/>
    </source>
</evidence>
<dbReference type="PANTHER" id="PTHR30273:SF2">
    <property type="entry name" value="PROTEIN FECR"/>
    <property type="match status" value="1"/>
</dbReference>
<evidence type="ECO:0000313" key="5">
    <source>
        <dbReference type="Proteomes" id="UP001165367"/>
    </source>
</evidence>
<feature type="domain" description="Protein FecR C-terminal" evidence="3">
    <location>
        <begin position="329"/>
        <end position="395"/>
    </location>
</feature>
<sequence length="396" mass="44096">MEEQRLQELIDRYISDRCSPEEMQLLAALISEGDERLLSGIMDRQLELNTATAEDFPGVTEKITAAIAAKISAAKQKPSPVVPIIQVRRWKRLAVAAVILAVVSTGVYFWQIRSGKTDQPIAFQPNSPAIIEPGKDGAILTLADGRTMVLDSLGNGILTTQSGSKVVLENGQLSYNNNGNPSTEIAFNTISTPKGRQFRLQLEDGTRVWLNAASSLKYPASFTGSDRRVEITGEAYFEVAKDQKRPFHVKLNDQTEIEVLGTQFNVNAYANEGSINTTLLEGSVQINNRNGKTRIVPGQQAQVFAGADIVKVLNEVNTSKITAWKDGVFNFENASLFEVMRQLERWYDIEVEYDKGVQNYEFFGKMGRDLSLQEVLRGLEMNEVNFKVEGRRIVVR</sequence>
<dbReference type="PANTHER" id="PTHR30273">
    <property type="entry name" value="PERIPLASMIC SIGNAL SENSOR AND SIGMA FACTOR ACTIVATOR FECR-RELATED"/>
    <property type="match status" value="1"/>
</dbReference>
<feature type="domain" description="FecR protein" evidence="2">
    <location>
        <begin position="189"/>
        <end position="285"/>
    </location>
</feature>
<evidence type="ECO:0000256" key="1">
    <source>
        <dbReference type="SAM" id="Phobius"/>
    </source>
</evidence>
<dbReference type="RefSeq" id="WP_237872587.1">
    <property type="nucleotide sequence ID" value="NZ_JAKLTR010000008.1"/>
</dbReference>
<dbReference type="Gene3D" id="3.55.50.30">
    <property type="match status" value="1"/>
</dbReference>
<keyword evidence="1" id="KW-0472">Membrane</keyword>
<dbReference type="Pfam" id="PF04773">
    <property type="entry name" value="FecR"/>
    <property type="match status" value="1"/>
</dbReference>
<dbReference type="InterPro" id="IPR006860">
    <property type="entry name" value="FecR"/>
</dbReference>
<organism evidence="4 5">
    <name type="scientific">Terrimonas ginsenosidimutans</name>
    <dbReference type="NCBI Taxonomy" id="2908004"/>
    <lineage>
        <taxon>Bacteria</taxon>
        <taxon>Pseudomonadati</taxon>
        <taxon>Bacteroidota</taxon>
        <taxon>Chitinophagia</taxon>
        <taxon>Chitinophagales</taxon>
        <taxon>Chitinophagaceae</taxon>
        <taxon>Terrimonas</taxon>
    </lineage>
</organism>
<dbReference type="EMBL" id="JAKLTR010000008">
    <property type="protein sequence ID" value="MCG2615328.1"/>
    <property type="molecule type" value="Genomic_DNA"/>
</dbReference>